<dbReference type="PANTHER" id="PTHR33542:SF3">
    <property type="entry name" value="SIROHYDROCHLORIN FERROCHELATASE, CHLOROPLASTIC"/>
    <property type="match status" value="1"/>
</dbReference>
<evidence type="ECO:0000256" key="2">
    <source>
        <dbReference type="ARBA" id="ARBA00023239"/>
    </source>
</evidence>
<dbReference type="Pfam" id="PF01903">
    <property type="entry name" value="CbiX"/>
    <property type="match status" value="1"/>
</dbReference>
<evidence type="ECO:0008006" key="5">
    <source>
        <dbReference type="Google" id="ProtNLM"/>
    </source>
</evidence>
<dbReference type="AlphaFoldDB" id="S9S917"/>
<dbReference type="GO" id="GO:0016829">
    <property type="term" value="F:lyase activity"/>
    <property type="evidence" value="ECO:0007669"/>
    <property type="project" value="UniProtKB-KW"/>
</dbReference>
<dbReference type="CDD" id="cd03416">
    <property type="entry name" value="CbiX_SirB_N"/>
    <property type="match status" value="1"/>
</dbReference>
<accession>S9S917</accession>
<dbReference type="eggNOG" id="COG2138">
    <property type="taxonomic scope" value="Bacteria"/>
</dbReference>
<dbReference type="STRING" id="1316936.K678_05963"/>
<gene>
    <name evidence="3" type="ORF">K678_05963</name>
</gene>
<keyword evidence="2" id="KW-0456">Lyase</keyword>
<dbReference type="GO" id="GO:0046872">
    <property type="term" value="F:metal ion binding"/>
    <property type="evidence" value="ECO:0007669"/>
    <property type="project" value="UniProtKB-KW"/>
</dbReference>
<dbReference type="RefSeq" id="WP_021131548.1">
    <property type="nucleotide sequence ID" value="NZ_AQPH01000015.1"/>
</dbReference>
<dbReference type="Proteomes" id="UP000015350">
    <property type="component" value="Unassembled WGS sequence"/>
</dbReference>
<protein>
    <recommendedName>
        <fullName evidence="5">Cobalamin biosynthesis protein CbiX</fullName>
    </recommendedName>
</protein>
<comment type="caution">
    <text evidence="3">The sequence shown here is derived from an EMBL/GenBank/DDBJ whole genome shotgun (WGS) entry which is preliminary data.</text>
</comment>
<reference evidence="3 4" key="1">
    <citation type="submission" date="2013-04" db="EMBL/GenBank/DDBJ databases">
        <authorList>
            <person name="Kuznetsov B."/>
            <person name="Ivanovsky R."/>
        </authorList>
    </citation>
    <scope>NUCLEOTIDE SEQUENCE [LARGE SCALE GENOMIC DNA]</scope>
    <source>
        <strain evidence="3 4">MGU-K5</strain>
    </source>
</reference>
<name>S9S917_MAGFU</name>
<keyword evidence="1" id="KW-0479">Metal-binding</keyword>
<dbReference type="InterPro" id="IPR050963">
    <property type="entry name" value="Sirohydro_Cobaltochel/CbiX"/>
</dbReference>
<proteinExistence type="predicted"/>
<dbReference type="Gene3D" id="3.40.50.1400">
    <property type="match status" value="2"/>
</dbReference>
<dbReference type="SUPFAM" id="SSF53800">
    <property type="entry name" value="Chelatase"/>
    <property type="match status" value="2"/>
</dbReference>
<dbReference type="InterPro" id="IPR002762">
    <property type="entry name" value="CbiX-like"/>
</dbReference>
<evidence type="ECO:0000313" key="3">
    <source>
        <dbReference type="EMBL" id="EPY02402.1"/>
    </source>
</evidence>
<evidence type="ECO:0000256" key="1">
    <source>
        <dbReference type="ARBA" id="ARBA00022723"/>
    </source>
</evidence>
<organism evidence="3 4">
    <name type="scientific">Magnetospirillum fulvum MGU-K5</name>
    <dbReference type="NCBI Taxonomy" id="1316936"/>
    <lineage>
        <taxon>Bacteria</taxon>
        <taxon>Pseudomonadati</taxon>
        <taxon>Pseudomonadota</taxon>
        <taxon>Alphaproteobacteria</taxon>
        <taxon>Rhodospirillales</taxon>
        <taxon>Rhodospirillaceae</taxon>
        <taxon>Magnetospirillum</taxon>
    </lineage>
</organism>
<dbReference type="PANTHER" id="PTHR33542">
    <property type="entry name" value="SIROHYDROCHLORIN FERROCHELATASE, CHLOROPLASTIC"/>
    <property type="match status" value="1"/>
</dbReference>
<sequence length="247" mass="25487">MKADRPALVLVGHGSARHPEAGAPLLALAETIRRRDLFASVEARFLKQDPRLGPPAPAPLTVIVPVLTGGGAFAETRLAEQAGLDGPQTLGPTGRILLTPPVGAHPGFATLVERLAEQTASAAGLDPAASVLLLIGHGATRPEGAAGTAQAIAERIEAHDRFAEVIALFLEQEPFAVDWPQRVGDRPAVAVPLLLSQGGHLRTDLPGLFGPEPSSGGRVVLAAPPSDPVQLAEIVLALAADAIDQTR</sequence>
<dbReference type="EMBL" id="AQPH01000015">
    <property type="protein sequence ID" value="EPY02402.1"/>
    <property type="molecule type" value="Genomic_DNA"/>
</dbReference>
<dbReference type="OrthoDB" id="7345302at2"/>
<evidence type="ECO:0000313" key="4">
    <source>
        <dbReference type="Proteomes" id="UP000015350"/>
    </source>
</evidence>